<dbReference type="InterPro" id="IPR027417">
    <property type="entry name" value="P-loop_NTPase"/>
</dbReference>
<keyword evidence="5 7" id="KW-0808">Transferase</keyword>
<keyword evidence="8" id="KW-1185">Reference proteome</keyword>
<dbReference type="PANTHER" id="PTHR10695">
    <property type="entry name" value="DEPHOSPHO-COA KINASE-RELATED"/>
    <property type="match status" value="1"/>
</dbReference>
<evidence type="ECO:0000256" key="5">
    <source>
        <dbReference type="HAMAP-Rule" id="MF_00376"/>
    </source>
</evidence>
<evidence type="ECO:0000256" key="4">
    <source>
        <dbReference type="ARBA" id="ARBA00022993"/>
    </source>
</evidence>
<feature type="binding site" evidence="5">
    <location>
        <begin position="11"/>
        <end position="16"/>
    </location>
    <ligand>
        <name>ATP</name>
        <dbReference type="ChEBI" id="CHEBI:30616"/>
    </ligand>
</feature>
<evidence type="ECO:0000256" key="3">
    <source>
        <dbReference type="ARBA" id="ARBA00022840"/>
    </source>
</evidence>
<comment type="catalytic activity">
    <reaction evidence="5">
        <text>3'-dephospho-CoA + ATP = ADP + CoA + H(+)</text>
        <dbReference type="Rhea" id="RHEA:18245"/>
        <dbReference type="ChEBI" id="CHEBI:15378"/>
        <dbReference type="ChEBI" id="CHEBI:30616"/>
        <dbReference type="ChEBI" id="CHEBI:57287"/>
        <dbReference type="ChEBI" id="CHEBI:57328"/>
        <dbReference type="ChEBI" id="CHEBI:456216"/>
        <dbReference type="EC" id="2.7.1.24"/>
    </reaction>
</comment>
<dbReference type="HAMAP" id="MF_00376">
    <property type="entry name" value="Dephospho_CoA_kinase"/>
    <property type="match status" value="1"/>
</dbReference>
<comment type="caution">
    <text evidence="7">The sequence shown here is derived from an EMBL/GenBank/DDBJ whole genome shotgun (WGS) entry which is preliminary data.</text>
</comment>
<name>A0ABW3B2W8_9FLAO</name>
<dbReference type="Proteomes" id="UP001597012">
    <property type="component" value="Unassembled WGS sequence"/>
</dbReference>
<comment type="function">
    <text evidence="5">Catalyzes the phosphorylation of the 3'-hydroxyl group of dephosphocoenzyme A to form coenzyme A.</text>
</comment>
<reference evidence="8" key="1">
    <citation type="journal article" date="2019" name="Int. J. Syst. Evol. Microbiol.">
        <title>The Global Catalogue of Microorganisms (GCM) 10K type strain sequencing project: providing services to taxonomists for standard genome sequencing and annotation.</title>
        <authorList>
            <consortium name="The Broad Institute Genomics Platform"/>
            <consortium name="The Broad Institute Genome Sequencing Center for Infectious Disease"/>
            <person name="Wu L."/>
            <person name="Ma J."/>
        </authorList>
    </citation>
    <scope>NUCLEOTIDE SEQUENCE [LARGE SCALE GENOMIC DNA]</scope>
    <source>
        <strain evidence="8">CCUG 61948</strain>
    </source>
</reference>
<evidence type="ECO:0000256" key="6">
    <source>
        <dbReference type="NCBIfam" id="TIGR00152"/>
    </source>
</evidence>
<accession>A0ABW3B2W8</accession>
<dbReference type="RefSeq" id="WP_379934106.1">
    <property type="nucleotide sequence ID" value="NZ_JBHTHY010000006.1"/>
</dbReference>
<dbReference type="NCBIfam" id="TIGR00152">
    <property type="entry name" value="dephospho-CoA kinase"/>
    <property type="match status" value="1"/>
</dbReference>
<keyword evidence="4 5" id="KW-0173">Coenzyme A biosynthesis</keyword>
<organism evidence="7 8">
    <name type="scientific">Maribacter chungangensis</name>
    <dbReference type="NCBI Taxonomy" id="1069117"/>
    <lineage>
        <taxon>Bacteria</taxon>
        <taxon>Pseudomonadati</taxon>
        <taxon>Bacteroidota</taxon>
        <taxon>Flavobacteriia</taxon>
        <taxon>Flavobacteriales</taxon>
        <taxon>Flavobacteriaceae</taxon>
        <taxon>Maribacter</taxon>
    </lineage>
</organism>
<evidence type="ECO:0000313" key="8">
    <source>
        <dbReference type="Proteomes" id="UP001597012"/>
    </source>
</evidence>
<evidence type="ECO:0000256" key="1">
    <source>
        <dbReference type="ARBA" id="ARBA00009018"/>
    </source>
</evidence>
<dbReference type="CDD" id="cd02022">
    <property type="entry name" value="DPCK"/>
    <property type="match status" value="1"/>
</dbReference>
<dbReference type="Gene3D" id="3.40.50.300">
    <property type="entry name" value="P-loop containing nucleotide triphosphate hydrolases"/>
    <property type="match status" value="1"/>
</dbReference>
<dbReference type="GO" id="GO:0004140">
    <property type="term" value="F:dephospho-CoA kinase activity"/>
    <property type="evidence" value="ECO:0007669"/>
    <property type="project" value="UniProtKB-EC"/>
</dbReference>
<gene>
    <name evidence="5 7" type="primary">coaE</name>
    <name evidence="7" type="ORF">ACFQZJ_09385</name>
</gene>
<evidence type="ECO:0000313" key="7">
    <source>
        <dbReference type="EMBL" id="MFD0797672.1"/>
    </source>
</evidence>
<sequence length="194" mass="22028">MMLVGLTGGIGSGKSTVGKLLEDLGVPVYNSDIEAKRLMNTSKVLRRKIVQLLGEEAFVDDTLNRAYIAKKVFNDKALLEKLNGIVHPAVRKHFLRWAKKKDHPYVVQETALLFENGMQDYYDKTVLVTAPKDIRIKRIMERDGSTRQQVLDRMDNQLDDAIKLPLADYVLENIELDKIKGKVQALNIALLEYC</sequence>
<keyword evidence="2 5" id="KW-0547">Nucleotide-binding</keyword>
<dbReference type="InterPro" id="IPR001977">
    <property type="entry name" value="Depp_CoAkinase"/>
</dbReference>
<dbReference type="PROSITE" id="PS51219">
    <property type="entry name" value="DPCK"/>
    <property type="match status" value="1"/>
</dbReference>
<protein>
    <recommendedName>
        <fullName evidence="5 6">Dephospho-CoA kinase</fullName>
        <ecNumber evidence="5 6">2.7.1.24</ecNumber>
    </recommendedName>
    <alternativeName>
        <fullName evidence="5">Dephosphocoenzyme A kinase</fullName>
    </alternativeName>
</protein>
<dbReference type="PANTHER" id="PTHR10695:SF46">
    <property type="entry name" value="BIFUNCTIONAL COENZYME A SYNTHASE-RELATED"/>
    <property type="match status" value="1"/>
</dbReference>
<evidence type="ECO:0000256" key="2">
    <source>
        <dbReference type="ARBA" id="ARBA00022741"/>
    </source>
</evidence>
<dbReference type="EC" id="2.7.1.24" evidence="5 6"/>
<dbReference type="Pfam" id="PF01121">
    <property type="entry name" value="CoaE"/>
    <property type="match status" value="1"/>
</dbReference>
<dbReference type="EMBL" id="JBHTHY010000006">
    <property type="protein sequence ID" value="MFD0797672.1"/>
    <property type="molecule type" value="Genomic_DNA"/>
</dbReference>
<keyword evidence="5" id="KW-0963">Cytoplasm</keyword>
<dbReference type="SUPFAM" id="SSF52540">
    <property type="entry name" value="P-loop containing nucleoside triphosphate hydrolases"/>
    <property type="match status" value="1"/>
</dbReference>
<comment type="pathway">
    <text evidence="5">Cofactor biosynthesis; coenzyme A biosynthesis; CoA from (R)-pantothenate: step 5/5.</text>
</comment>
<proteinExistence type="inferred from homology"/>
<comment type="similarity">
    <text evidence="1 5">Belongs to the CoaE family.</text>
</comment>
<keyword evidence="3 5" id="KW-0067">ATP-binding</keyword>
<comment type="subcellular location">
    <subcellularLocation>
        <location evidence="5">Cytoplasm</location>
    </subcellularLocation>
</comment>
<keyword evidence="5 7" id="KW-0418">Kinase</keyword>